<gene>
    <name evidence="2" type="ORF">ACFFJK_19995</name>
</gene>
<dbReference type="Proteomes" id="UP001589773">
    <property type="component" value="Unassembled WGS sequence"/>
</dbReference>
<name>A0ABV6FKY7_9BURK</name>
<evidence type="ECO:0000313" key="3">
    <source>
        <dbReference type="Proteomes" id="UP001589773"/>
    </source>
</evidence>
<dbReference type="SUPFAM" id="SSF56349">
    <property type="entry name" value="DNA breaking-rejoining enzymes"/>
    <property type="match status" value="1"/>
</dbReference>
<accession>A0ABV6FKY7</accession>
<evidence type="ECO:0000313" key="2">
    <source>
        <dbReference type="EMBL" id="MFC0254182.1"/>
    </source>
</evidence>
<reference evidence="2 3" key="1">
    <citation type="submission" date="2024-09" db="EMBL/GenBank/DDBJ databases">
        <authorList>
            <person name="Sun Q."/>
            <person name="Mori K."/>
        </authorList>
    </citation>
    <scope>NUCLEOTIDE SEQUENCE [LARGE SCALE GENOMIC DNA]</scope>
    <source>
        <strain evidence="2 3">CCM 7792</strain>
    </source>
</reference>
<comment type="caution">
    <text evidence="2">The sequence shown here is derived from an EMBL/GenBank/DDBJ whole genome shotgun (WGS) entry which is preliminary data.</text>
</comment>
<keyword evidence="1" id="KW-0233">DNA recombination</keyword>
<protein>
    <recommendedName>
        <fullName evidence="4">Phage integrase family protein</fullName>
    </recommendedName>
</protein>
<dbReference type="InterPro" id="IPR011010">
    <property type="entry name" value="DNA_brk_join_enz"/>
</dbReference>
<keyword evidence="3" id="KW-1185">Reference proteome</keyword>
<proteinExistence type="predicted"/>
<dbReference type="RefSeq" id="WP_379681448.1">
    <property type="nucleotide sequence ID" value="NZ_JBHLWP010000019.1"/>
</dbReference>
<dbReference type="EMBL" id="JBHLWP010000019">
    <property type="protein sequence ID" value="MFC0254182.1"/>
    <property type="molecule type" value="Genomic_DNA"/>
</dbReference>
<sequence>MLPLPLSLDICFTTQTILQQRSQSQCYYPSKNEKFRVSSHSMWSDSLWIFDNLTPGTKKKYCRIVWDVPMTDGTNLCDPEYAVLLEELRILVWSCFIDPRNSAALAPASLTPFGRGINMLAVWMVENNYMHLDELDQRASERYREAVQKRIANRLEIHDFPECDVDDMWCEQSGGVSSAWVMHLLMPWSKIWSQRSALKDAGLGAIKTGKPFGGTSINKISEDLATALHTAIPPLPDEVAIEILNVAQNYMDSSVYDLTEISEYVAALRYCKIAKTTPDKFVQDFDFNSRYRSLKKWHANPLRSSGRLVGVRRLIDDFIGAASATIQGESGMRVSELLSLKAGLRPKGLPECITVRPSRSGMLNLYYITGMTSKMRANPEETEWLIGATPRDSKILPVAVQAIVAVQELLDPWRKLADENTSDLLFIDWKCPGFPNSEDEIVPMTAQALSRRQQTFFFRMVNWENFGDDPAFRVYKATKGKCIVTHQWRKTYARFLFQVNPKMIPAIARQFKHLSLAMTEKAYVGTDISLLKDIANENLNMTADLLLKQLRGHGPKHIGRLAKIMDSYKPDMEKIIEDANGQSAYEATRSWCANRNLKIFFHGYGSCLPGLAPTEAECHKKGQTVHWANKTPNYGHRRPGTCTGCYLFIAGPDTIDYWMKRYSDNITAWQKAKIAGVESQFTVAKNRAEQSLSYLRGWGVDVPLISLEDEVFN</sequence>
<dbReference type="Gene3D" id="1.10.443.10">
    <property type="entry name" value="Intergrase catalytic core"/>
    <property type="match status" value="1"/>
</dbReference>
<dbReference type="InterPro" id="IPR013762">
    <property type="entry name" value="Integrase-like_cat_sf"/>
</dbReference>
<organism evidence="2 3">
    <name type="scientific">Massilia consociata</name>
    <dbReference type="NCBI Taxonomy" id="760117"/>
    <lineage>
        <taxon>Bacteria</taxon>
        <taxon>Pseudomonadati</taxon>
        <taxon>Pseudomonadota</taxon>
        <taxon>Betaproteobacteria</taxon>
        <taxon>Burkholderiales</taxon>
        <taxon>Oxalobacteraceae</taxon>
        <taxon>Telluria group</taxon>
        <taxon>Massilia</taxon>
    </lineage>
</organism>
<evidence type="ECO:0008006" key="4">
    <source>
        <dbReference type="Google" id="ProtNLM"/>
    </source>
</evidence>
<evidence type="ECO:0000256" key="1">
    <source>
        <dbReference type="ARBA" id="ARBA00023172"/>
    </source>
</evidence>